<evidence type="ECO:0008006" key="4">
    <source>
        <dbReference type="Google" id="ProtNLM"/>
    </source>
</evidence>
<proteinExistence type="predicted"/>
<dbReference type="RefSeq" id="WP_131800358.1">
    <property type="nucleotide sequence ID" value="NZ_AP024145.1"/>
</dbReference>
<name>A0A8H8WV16_9HYPH</name>
<dbReference type="Proteomes" id="UP000663508">
    <property type="component" value="Chromosome"/>
</dbReference>
<organism evidence="2 3">
    <name type="scientific">Methylobacterium indicum</name>
    <dbReference type="NCBI Taxonomy" id="1775910"/>
    <lineage>
        <taxon>Bacteria</taxon>
        <taxon>Pseudomonadati</taxon>
        <taxon>Pseudomonadota</taxon>
        <taxon>Alphaproteobacteria</taxon>
        <taxon>Hyphomicrobiales</taxon>
        <taxon>Methylobacteriaceae</taxon>
        <taxon>Methylobacterium</taxon>
    </lineage>
</organism>
<evidence type="ECO:0000313" key="3">
    <source>
        <dbReference type="Proteomes" id="UP000663508"/>
    </source>
</evidence>
<evidence type="ECO:0000256" key="1">
    <source>
        <dbReference type="SAM" id="Phobius"/>
    </source>
</evidence>
<gene>
    <name evidence="2" type="ORF">mvi_33650</name>
</gene>
<dbReference type="EMBL" id="AP024145">
    <property type="protein sequence ID" value="BCM84904.1"/>
    <property type="molecule type" value="Genomic_DNA"/>
</dbReference>
<dbReference type="KEGG" id="mind:mvi_33650"/>
<keyword evidence="1" id="KW-1133">Transmembrane helix</keyword>
<evidence type="ECO:0000313" key="2">
    <source>
        <dbReference type="EMBL" id="BCM84904.1"/>
    </source>
</evidence>
<dbReference type="AlphaFoldDB" id="A0A8H8WV16"/>
<protein>
    <recommendedName>
        <fullName evidence="4">DUF304 domain-containing protein</fullName>
    </recommendedName>
</protein>
<accession>A0A8H8WV16</accession>
<keyword evidence="1" id="KW-0812">Transmembrane</keyword>
<feature type="transmembrane region" description="Helical" evidence="1">
    <location>
        <begin position="29"/>
        <end position="50"/>
    </location>
</feature>
<feature type="transmembrane region" description="Helical" evidence="1">
    <location>
        <begin position="62"/>
        <end position="82"/>
    </location>
</feature>
<sequence>MNETVAPQLLADERILWQGKPYSGVMLRWIDLALIPFGLFWTGSLLVATARAWEAGMGPVPQLLGLPFLAAGLYMLVGRFVVDRYLRRHLSYAVTDRRILIVRDGLWPKRTSLDLAHLPEVEIKNHPDGTGTIVFGAPELRTYNNNFGAGLGLWTPTLDATPQFIGIPDPDAVYALIESRSRR</sequence>
<reference evidence="2" key="1">
    <citation type="submission" date="2020-11" db="EMBL/GenBank/DDBJ databases">
        <title>Complete genome sequence of a novel pathogenic Methylobacterium strain isolated from rice in Vietnam.</title>
        <authorList>
            <person name="Lai K."/>
            <person name="Okazaki S."/>
            <person name="Higashi K."/>
            <person name="Mori H."/>
            <person name="Toyoda A."/>
            <person name="Kurokawa K."/>
        </authorList>
    </citation>
    <scope>NUCLEOTIDE SEQUENCE</scope>
    <source>
        <strain evidence="2">VL1</strain>
    </source>
</reference>
<keyword evidence="1" id="KW-0472">Membrane</keyword>